<feature type="domain" description="Enoyl reductase (ER)" evidence="1">
    <location>
        <begin position="10"/>
        <end position="289"/>
    </location>
</feature>
<dbReference type="PANTHER" id="PTHR44013:SF1">
    <property type="entry name" value="ZINC-TYPE ALCOHOL DEHYDROGENASE-LIKE PROTEIN C16A3.02C"/>
    <property type="match status" value="1"/>
</dbReference>
<sequence length="293" mass="29627">MRAARIHEYGGPDVIGVEDLPQPVPGPGEVLIRVAATSFNPTETALRSGVLATMLPIVLPVTLGWDVAGTVDGEPVLGMLEAGAAAEFAVAPATTLVRAPATVPLADAAALPLAGMTAWQAVTGHARIAPGERVLVNGAGGGIGGFAVQLAKHAGAYVLATASSRSAAIVRSLGADEVLDYTAGPPAVGEPVDAVLNCAAIEPAAAAALVPLVRPGGRIVTVATPIESSASVTARHMVTRNDPADLAMLVRLVDAGVLRLVITARRTLEDLPELHRLAESGGTHGKIIVTPAR</sequence>
<dbReference type="GO" id="GO:0008270">
    <property type="term" value="F:zinc ion binding"/>
    <property type="evidence" value="ECO:0007669"/>
    <property type="project" value="InterPro"/>
</dbReference>
<dbReference type="GO" id="GO:0016491">
    <property type="term" value="F:oxidoreductase activity"/>
    <property type="evidence" value="ECO:0007669"/>
    <property type="project" value="InterPro"/>
</dbReference>
<dbReference type="Gene3D" id="3.90.180.10">
    <property type="entry name" value="Medium-chain alcohol dehydrogenases, catalytic domain"/>
    <property type="match status" value="1"/>
</dbReference>
<dbReference type="SMART" id="SM00829">
    <property type="entry name" value="PKS_ER"/>
    <property type="match status" value="1"/>
</dbReference>
<dbReference type="PANTHER" id="PTHR44013">
    <property type="entry name" value="ZINC-TYPE ALCOHOL DEHYDROGENASE-LIKE PROTEIN C16A3.02C"/>
    <property type="match status" value="1"/>
</dbReference>
<dbReference type="SUPFAM" id="SSF50129">
    <property type="entry name" value="GroES-like"/>
    <property type="match status" value="1"/>
</dbReference>
<dbReference type="Gene3D" id="3.40.50.720">
    <property type="entry name" value="NAD(P)-binding Rossmann-like Domain"/>
    <property type="match status" value="1"/>
</dbReference>
<dbReference type="AlphaFoldDB" id="A0A919SKM3"/>
<dbReference type="InterPro" id="IPR036291">
    <property type="entry name" value="NAD(P)-bd_dom_sf"/>
</dbReference>
<evidence type="ECO:0000259" key="1">
    <source>
        <dbReference type="SMART" id="SM00829"/>
    </source>
</evidence>
<dbReference type="InterPro" id="IPR013154">
    <property type="entry name" value="ADH-like_N"/>
</dbReference>
<dbReference type="CDD" id="cd05289">
    <property type="entry name" value="MDR_like_2"/>
    <property type="match status" value="1"/>
</dbReference>
<proteinExistence type="predicted"/>
<dbReference type="InterPro" id="IPR002364">
    <property type="entry name" value="Quin_OxRdtase/zeta-crystal_CS"/>
</dbReference>
<dbReference type="InterPro" id="IPR011032">
    <property type="entry name" value="GroES-like_sf"/>
</dbReference>
<evidence type="ECO:0000313" key="3">
    <source>
        <dbReference type="Proteomes" id="UP000681340"/>
    </source>
</evidence>
<dbReference type="EMBL" id="BOQL01000049">
    <property type="protein sequence ID" value="GIM74167.1"/>
    <property type="molecule type" value="Genomic_DNA"/>
</dbReference>
<accession>A0A919SKM3</accession>
<dbReference type="InterPro" id="IPR052733">
    <property type="entry name" value="Chloroplast_QOR"/>
</dbReference>
<protein>
    <submittedName>
        <fullName evidence="2">NADPH:quinone reductase</fullName>
    </submittedName>
</protein>
<organism evidence="2 3">
    <name type="scientific">Actinoplanes auranticolor</name>
    <dbReference type="NCBI Taxonomy" id="47988"/>
    <lineage>
        <taxon>Bacteria</taxon>
        <taxon>Bacillati</taxon>
        <taxon>Actinomycetota</taxon>
        <taxon>Actinomycetes</taxon>
        <taxon>Micromonosporales</taxon>
        <taxon>Micromonosporaceae</taxon>
        <taxon>Actinoplanes</taxon>
    </lineage>
</organism>
<reference evidence="2" key="1">
    <citation type="submission" date="2021-03" db="EMBL/GenBank/DDBJ databases">
        <title>Whole genome shotgun sequence of Actinoplanes auranticolor NBRC 12245.</title>
        <authorList>
            <person name="Komaki H."/>
            <person name="Tamura T."/>
        </authorList>
    </citation>
    <scope>NUCLEOTIDE SEQUENCE</scope>
    <source>
        <strain evidence="2">NBRC 12245</strain>
    </source>
</reference>
<name>A0A919SKM3_9ACTN</name>
<dbReference type="Pfam" id="PF13602">
    <property type="entry name" value="ADH_zinc_N_2"/>
    <property type="match status" value="1"/>
</dbReference>
<dbReference type="SUPFAM" id="SSF51735">
    <property type="entry name" value="NAD(P)-binding Rossmann-fold domains"/>
    <property type="match status" value="1"/>
</dbReference>
<keyword evidence="3" id="KW-1185">Reference proteome</keyword>
<dbReference type="Pfam" id="PF08240">
    <property type="entry name" value="ADH_N"/>
    <property type="match status" value="1"/>
</dbReference>
<dbReference type="RefSeq" id="WP_212991877.1">
    <property type="nucleotide sequence ID" value="NZ_BAABEA010000026.1"/>
</dbReference>
<comment type="caution">
    <text evidence="2">The sequence shown here is derived from an EMBL/GenBank/DDBJ whole genome shotgun (WGS) entry which is preliminary data.</text>
</comment>
<evidence type="ECO:0000313" key="2">
    <source>
        <dbReference type="EMBL" id="GIM74167.1"/>
    </source>
</evidence>
<dbReference type="InterPro" id="IPR020843">
    <property type="entry name" value="ER"/>
</dbReference>
<gene>
    <name evidence="2" type="ORF">Aau02nite_59640</name>
</gene>
<dbReference type="PROSITE" id="PS01162">
    <property type="entry name" value="QOR_ZETA_CRYSTAL"/>
    <property type="match status" value="1"/>
</dbReference>
<dbReference type="Proteomes" id="UP000681340">
    <property type="component" value="Unassembled WGS sequence"/>
</dbReference>